<accession>A0ABW1XHM0</accession>
<dbReference type="PANTHER" id="PTHR30250">
    <property type="entry name" value="PST FAMILY PREDICTED COLANIC ACID TRANSPORTER"/>
    <property type="match status" value="1"/>
</dbReference>
<keyword evidence="4 6" id="KW-1133">Transmembrane helix</keyword>
<sequence>MFGRRWQALPDAMKQALLYAVSLAAVKGVGLLLIPVMTHSLTVADYGQLDILQTLADLLSIVIGMGLADTLFRFAGAAETHQQKQQVAADLLGMALIIGLLTLLITQLAAPTIQHWLPGDVSLLQVRLLLGCLAIGGVSTLSLSYLRLNEDAAGYAWLSIARVVAQAALAVAFLTAGFGVTGVMWASLLAATAVGIWLFSLQLRQTGIRFNFTATLGYLRYGSPLILVGMAGFVLGSFDRWLLAGAVGPAAMALYALAAKLGLVTALMIQPFELWWLPRRFATLQGANGPQRCVRMTTIGVLIGLSAALLVSMAGPVLVRWLTPPPYHAATDYVPFMAVIAVLHSMNGLFVMGCYQRHTRLPAMIDSVAALMALCGYLLLIPEHGAWGAIFATLLALTTRLVATIWISQRCLPLPFAYRRLVALVLISLLFGLSLCQLNDVLLRTLAGVAAVSGVWLLAILLRLVALPFTRLNSPQQAHP</sequence>
<keyword evidence="3 6" id="KW-0812">Transmembrane</keyword>
<feature type="transmembrane region" description="Helical" evidence="6">
    <location>
        <begin position="128"/>
        <end position="148"/>
    </location>
</feature>
<keyword evidence="2" id="KW-1003">Cell membrane</keyword>
<feature type="transmembrane region" description="Helical" evidence="6">
    <location>
        <begin position="87"/>
        <end position="108"/>
    </location>
</feature>
<feature type="transmembrane region" description="Helical" evidence="6">
    <location>
        <begin position="58"/>
        <end position="75"/>
    </location>
</feature>
<evidence type="ECO:0000256" key="1">
    <source>
        <dbReference type="ARBA" id="ARBA00004651"/>
    </source>
</evidence>
<feature type="transmembrane region" description="Helical" evidence="6">
    <location>
        <begin position="298"/>
        <end position="321"/>
    </location>
</feature>
<evidence type="ECO:0000313" key="7">
    <source>
        <dbReference type="EMBL" id="MFC6439274.1"/>
    </source>
</evidence>
<dbReference type="InterPro" id="IPR002797">
    <property type="entry name" value="Polysacc_synth"/>
</dbReference>
<evidence type="ECO:0000256" key="6">
    <source>
        <dbReference type="SAM" id="Phobius"/>
    </source>
</evidence>
<name>A0ABW1XHM0_9ALTE</name>
<evidence type="ECO:0000256" key="3">
    <source>
        <dbReference type="ARBA" id="ARBA00022692"/>
    </source>
</evidence>
<feature type="transmembrane region" description="Helical" evidence="6">
    <location>
        <begin position="441"/>
        <end position="466"/>
    </location>
</feature>
<feature type="transmembrane region" description="Helical" evidence="6">
    <location>
        <begin position="16"/>
        <end position="38"/>
    </location>
</feature>
<feature type="transmembrane region" description="Helical" evidence="6">
    <location>
        <begin position="250"/>
        <end position="277"/>
    </location>
</feature>
<dbReference type="InterPro" id="IPR050833">
    <property type="entry name" value="Poly_Biosynth_Transport"/>
</dbReference>
<feature type="transmembrane region" description="Helical" evidence="6">
    <location>
        <begin position="418"/>
        <end position="435"/>
    </location>
</feature>
<organism evidence="7 8">
    <name type="scientific">Pseudobowmanella zhangzhouensis</name>
    <dbReference type="NCBI Taxonomy" id="1537679"/>
    <lineage>
        <taxon>Bacteria</taxon>
        <taxon>Pseudomonadati</taxon>
        <taxon>Pseudomonadota</taxon>
        <taxon>Gammaproteobacteria</taxon>
        <taxon>Alteromonadales</taxon>
        <taxon>Alteromonadaceae</taxon>
    </lineage>
</organism>
<dbReference type="PANTHER" id="PTHR30250:SF11">
    <property type="entry name" value="O-ANTIGEN TRANSPORTER-RELATED"/>
    <property type="match status" value="1"/>
</dbReference>
<evidence type="ECO:0000313" key="8">
    <source>
        <dbReference type="Proteomes" id="UP001596364"/>
    </source>
</evidence>
<comment type="caution">
    <text evidence="7">The sequence shown here is derived from an EMBL/GenBank/DDBJ whole genome shotgun (WGS) entry which is preliminary data.</text>
</comment>
<evidence type="ECO:0000256" key="2">
    <source>
        <dbReference type="ARBA" id="ARBA00022475"/>
    </source>
</evidence>
<dbReference type="Pfam" id="PF01943">
    <property type="entry name" value="Polysacc_synt"/>
    <property type="match status" value="1"/>
</dbReference>
<dbReference type="EMBL" id="JBHSUS010000001">
    <property type="protein sequence ID" value="MFC6439274.1"/>
    <property type="molecule type" value="Genomic_DNA"/>
</dbReference>
<evidence type="ECO:0000256" key="4">
    <source>
        <dbReference type="ARBA" id="ARBA00022989"/>
    </source>
</evidence>
<dbReference type="Proteomes" id="UP001596364">
    <property type="component" value="Unassembled WGS sequence"/>
</dbReference>
<proteinExistence type="predicted"/>
<evidence type="ECO:0000256" key="5">
    <source>
        <dbReference type="ARBA" id="ARBA00023136"/>
    </source>
</evidence>
<feature type="transmembrane region" description="Helical" evidence="6">
    <location>
        <begin position="361"/>
        <end position="380"/>
    </location>
</feature>
<feature type="transmembrane region" description="Helical" evidence="6">
    <location>
        <begin position="333"/>
        <end position="354"/>
    </location>
</feature>
<feature type="transmembrane region" description="Helical" evidence="6">
    <location>
        <begin position="155"/>
        <end position="176"/>
    </location>
</feature>
<reference evidence="8" key="1">
    <citation type="journal article" date="2019" name="Int. J. Syst. Evol. Microbiol.">
        <title>The Global Catalogue of Microorganisms (GCM) 10K type strain sequencing project: providing services to taxonomists for standard genome sequencing and annotation.</title>
        <authorList>
            <consortium name="The Broad Institute Genomics Platform"/>
            <consortium name="The Broad Institute Genome Sequencing Center for Infectious Disease"/>
            <person name="Wu L."/>
            <person name="Ma J."/>
        </authorList>
    </citation>
    <scope>NUCLEOTIDE SEQUENCE [LARGE SCALE GENOMIC DNA]</scope>
    <source>
        <strain evidence="8">CGMCC 1.16031</strain>
    </source>
</reference>
<feature type="transmembrane region" description="Helical" evidence="6">
    <location>
        <begin position="221"/>
        <end position="238"/>
    </location>
</feature>
<comment type="subcellular location">
    <subcellularLocation>
        <location evidence="1">Cell membrane</location>
        <topology evidence="1">Multi-pass membrane protein</topology>
    </subcellularLocation>
</comment>
<protein>
    <submittedName>
        <fullName evidence="7">Lipopolysaccharide biosynthesis protein</fullName>
    </submittedName>
</protein>
<gene>
    <name evidence="7" type="ORF">ACFP85_03820</name>
</gene>
<keyword evidence="5 6" id="KW-0472">Membrane</keyword>
<feature type="transmembrane region" description="Helical" evidence="6">
    <location>
        <begin position="182"/>
        <end position="201"/>
    </location>
</feature>
<dbReference type="RefSeq" id="WP_377148463.1">
    <property type="nucleotide sequence ID" value="NZ_JBHSUS010000001.1"/>
</dbReference>
<keyword evidence="8" id="KW-1185">Reference proteome</keyword>
<feature type="transmembrane region" description="Helical" evidence="6">
    <location>
        <begin position="386"/>
        <end position="406"/>
    </location>
</feature>